<protein>
    <submittedName>
        <fullName evidence="2">Putative NDBP</fullName>
    </submittedName>
</protein>
<accession>A0A1V1WBL7</accession>
<evidence type="ECO:0000256" key="1">
    <source>
        <dbReference type="SAM" id="SignalP"/>
    </source>
</evidence>
<dbReference type="AlphaFoldDB" id="A0A1V1WBL7"/>
<name>A0A1V1WBL7_9SCOR</name>
<feature type="chain" id="PRO_5010722130" evidence="1">
    <location>
        <begin position="24"/>
        <end position="72"/>
    </location>
</feature>
<dbReference type="EMBL" id="GFCD01000036">
    <property type="protein sequence ID" value="JAV45749.1"/>
    <property type="molecule type" value="Transcribed_RNA"/>
</dbReference>
<evidence type="ECO:0000313" key="2">
    <source>
        <dbReference type="EMBL" id="JAV45749.1"/>
    </source>
</evidence>
<organism evidence="2">
    <name type="scientific">Superstitionia donensis</name>
    <dbReference type="NCBI Taxonomy" id="311983"/>
    <lineage>
        <taxon>Eukaryota</taxon>
        <taxon>Metazoa</taxon>
        <taxon>Ecdysozoa</taxon>
        <taxon>Arthropoda</taxon>
        <taxon>Chelicerata</taxon>
        <taxon>Arachnida</taxon>
        <taxon>Scorpiones</taxon>
        <taxon>Iurida</taxon>
        <taxon>Chactoidea</taxon>
        <taxon>Superstitionidae</taxon>
        <taxon>Superstitionia</taxon>
    </lineage>
</organism>
<reference evidence="2" key="1">
    <citation type="journal article" date="2016" name="Toxins">
        <title>Venom Gland Transcriptomic and Proteomic Analyses of the Enigmatic Scorpion Superstitionia donensis (Scorpiones: Superstitioniidae), with Insights on the Evolution of Its Venom Components.</title>
        <authorList>
            <person name="Santibanez-Lopez C.E."/>
            <person name="Cid-Uribe J.I."/>
            <person name="Batista C.V."/>
            <person name="Ortiz E."/>
            <person name="Possani L.D."/>
        </authorList>
    </citation>
    <scope>NUCLEOTIDE SEQUENCE</scope>
    <source>
        <strain evidence="2">Pooled</strain>
        <tissue evidence="2">Venom gland</tissue>
    </source>
</reference>
<feature type="signal peptide" evidence="1">
    <location>
        <begin position="1"/>
        <end position="23"/>
    </location>
</feature>
<sequence length="72" mass="8291">MKTQFVILIVALVLMQMFAESEAIFGAIWNGIKSLFGKRGLRDLDLDDNMFDDMYEPELSAADLKMLQDLFR</sequence>
<keyword evidence="1" id="KW-0732">Signal</keyword>
<proteinExistence type="predicted"/>